<dbReference type="OrthoDB" id="687730at2759"/>
<proteinExistence type="predicted"/>
<reference evidence="1" key="2">
    <citation type="submission" date="2017-06" db="EMBL/GenBank/DDBJ databases">
        <title>WGS assembly of Brachypodium distachyon.</title>
        <authorList>
            <consortium name="The International Brachypodium Initiative"/>
            <person name="Lucas S."/>
            <person name="Harmon-Smith M."/>
            <person name="Lail K."/>
            <person name="Tice H."/>
            <person name="Grimwood J."/>
            <person name="Bruce D."/>
            <person name="Barry K."/>
            <person name="Shu S."/>
            <person name="Lindquist E."/>
            <person name="Wang M."/>
            <person name="Pitluck S."/>
            <person name="Vogel J.P."/>
            <person name="Garvin D.F."/>
            <person name="Mockler T.C."/>
            <person name="Schmutz J."/>
            <person name="Rokhsar D."/>
            <person name="Bevan M.W."/>
        </authorList>
    </citation>
    <scope>NUCLEOTIDE SEQUENCE</scope>
    <source>
        <strain evidence="1">Bd21</strain>
    </source>
</reference>
<accession>A0A0Q3EIS0</accession>
<evidence type="ECO:0008006" key="4">
    <source>
        <dbReference type="Google" id="ProtNLM"/>
    </source>
</evidence>
<protein>
    <recommendedName>
        <fullName evidence="4">VWFA domain-containing protein</fullName>
    </recommendedName>
</protein>
<dbReference type="Gene3D" id="3.40.50.410">
    <property type="entry name" value="von Willebrand factor, type A domain"/>
    <property type="match status" value="1"/>
</dbReference>
<gene>
    <name evidence="1" type="ORF">BRADI_4g12703v3</name>
</gene>
<evidence type="ECO:0000313" key="1">
    <source>
        <dbReference type="EMBL" id="KQJ87639.1"/>
    </source>
</evidence>
<dbReference type="AlphaFoldDB" id="A0A0Q3EIS0"/>
<dbReference type="EnsemblPlants" id="KQJ87639">
    <property type="protein sequence ID" value="KQJ87639"/>
    <property type="gene ID" value="BRADI_4g12703v3"/>
</dbReference>
<dbReference type="InterPro" id="IPR036465">
    <property type="entry name" value="vWFA_dom_sf"/>
</dbReference>
<evidence type="ECO:0000313" key="3">
    <source>
        <dbReference type="Proteomes" id="UP000008810"/>
    </source>
</evidence>
<dbReference type="InParanoid" id="A0A0Q3EIS0"/>
<dbReference type="PANTHER" id="PTHR10579:SF129">
    <property type="entry name" value="OS01G0640200 PROTEIN"/>
    <property type="match status" value="1"/>
</dbReference>
<dbReference type="InterPro" id="IPR051266">
    <property type="entry name" value="CLCR"/>
</dbReference>
<sequence>MSLDTSQEVKTCIEVALRCVDSDRVRRPTIAEIVDELVQLVIKNNKEAPFKENSQKLMLELTGSDSTIDRPGLDLVAILDMSGSMSGEKMSELKIAMQFVLRKLCPIDRLSIVSFSDGGTNIRDGLQTGLKVLADRKNRGGDAAQVIVGNVPVYTFGFGPYSDSEVLNAVTAKSMGGTFSVVHDMSGLTMAFSQCLSGLLTVADQDLNLTVSHVGDKSMIQKVIAGSYWQTRQDAESGSVTVGFGDLYSKEVRKVIVNLLPG</sequence>
<evidence type="ECO:0000313" key="2">
    <source>
        <dbReference type="EnsemblPlants" id="KQJ87639"/>
    </source>
</evidence>
<reference evidence="2" key="3">
    <citation type="submission" date="2018-08" db="UniProtKB">
        <authorList>
            <consortium name="EnsemblPlants"/>
        </authorList>
    </citation>
    <scope>IDENTIFICATION</scope>
    <source>
        <strain evidence="2">cv. Bd21</strain>
    </source>
</reference>
<keyword evidence="3" id="KW-1185">Reference proteome</keyword>
<dbReference type="PANTHER" id="PTHR10579">
    <property type="entry name" value="CALCIUM-ACTIVATED CHLORIDE CHANNEL REGULATOR"/>
    <property type="match status" value="1"/>
</dbReference>
<reference evidence="1 2" key="1">
    <citation type="journal article" date="2010" name="Nature">
        <title>Genome sequencing and analysis of the model grass Brachypodium distachyon.</title>
        <authorList>
            <consortium name="International Brachypodium Initiative"/>
        </authorList>
    </citation>
    <scope>NUCLEOTIDE SEQUENCE [LARGE SCALE GENOMIC DNA]</scope>
    <source>
        <strain evidence="1 2">Bd21</strain>
    </source>
</reference>
<dbReference type="SUPFAM" id="SSF53300">
    <property type="entry name" value="vWA-like"/>
    <property type="match status" value="1"/>
</dbReference>
<dbReference type="EMBL" id="CM000883">
    <property type="protein sequence ID" value="KQJ87639.1"/>
    <property type="molecule type" value="Genomic_DNA"/>
</dbReference>
<dbReference type="Proteomes" id="UP000008810">
    <property type="component" value="Chromosome 4"/>
</dbReference>
<organism evidence="1">
    <name type="scientific">Brachypodium distachyon</name>
    <name type="common">Purple false brome</name>
    <name type="synonym">Trachynia distachya</name>
    <dbReference type="NCBI Taxonomy" id="15368"/>
    <lineage>
        <taxon>Eukaryota</taxon>
        <taxon>Viridiplantae</taxon>
        <taxon>Streptophyta</taxon>
        <taxon>Embryophyta</taxon>
        <taxon>Tracheophyta</taxon>
        <taxon>Spermatophyta</taxon>
        <taxon>Magnoliopsida</taxon>
        <taxon>Liliopsida</taxon>
        <taxon>Poales</taxon>
        <taxon>Poaceae</taxon>
        <taxon>BOP clade</taxon>
        <taxon>Pooideae</taxon>
        <taxon>Stipodae</taxon>
        <taxon>Brachypodieae</taxon>
        <taxon>Brachypodium</taxon>
    </lineage>
</organism>
<dbReference type="Gramene" id="KQJ87639">
    <property type="protein sequence ID" value="KQJ87639"/>
    <property type="gene ID" value="BRADI_4g12703v3"/>
</dbReference>
<name>A0A0Q3EIS0_BRADI</name>